<dbReference type="PROSITE" id="PS50837">
    <property type="entry name" value="NACHT"/>
    <property type="match status" value="1"/>
</dbReference>
<proteinExistence type="predicted"/>
<feature type="compositionally biased region" description="Basic and acidic residues" evidence="5">
    <location>
        <begin position="1"/>
        <end position="10"/>
    </location>
</feature>
<dbReference type="InterPro" id="IPR001611">
    <property type="entry name" value="Leu-rich_rpt"/>
</dbReference>
<evidence type="ECO:0000256" key="5">
    <source>
        <dbReference type="SAM" id="MobiDB-lite"/>
    </source>
</evidence>
<dbReference type="OrthoDB" id="5988380at2759"/>
<feature type="region of interest" description="Disordered" evidence="5">
    <location>
        <begin position="1"/>
        <end position="107"/>
    </location>
</feature>
<feature type="domain" description="NACHT" evidence="6">
    <location>
        <begin position="283"/>
        <end position="432"/>
    </location>
</feature>
<keyword evidence="2" id="KW-0677">Repeat</keyword>
<feature type="compositionally biased region" description="Basic and acidic residues" evidence="5">
    <location>
        <begin position="80"/>
        <end position="96"/>
    </location>
</feature>
<dbReference type="GO" id="GO:0005524">
    <property type="term" value="F:ATP binding"/>
    <property type="evidence" value="ECO:0007669"/>
    <property type="project" value="UniProtKB-KW"/>
</dbReference>
<dbReference type="SUPFAM" id="SSF52540">
    <property type="entry name" value="P-loop containing nucleoside triphosphate hydrolases"/>
    <property type="match status" value="1"/>
</dbReference>
<feature type="region of interest" description="Disordered" evidence="5">
    <location>
        <begin position="160"/>
        <end position="200"/>
    </location>
</feature>
<dbReference type="Pfam" id="PF13516">
    <property type="entry name" value="LRR_6"/>
    <property type="match status" value="2"/>
</dbReference>
<evidence type="ECO:0000256" key="3">
    <source>
        <dbReference type="ARBA" id="ARBA00022741"/>
    </source>
</evidence>
<dbReference type="InterPro" id="IPR032675">
    <property type="entry name" value="LRR_dom_sf"/>
</dbReference>
<dbReference type="Proteomes" id="UP000225706">
    <property type="component" value="Unassembled WGS sequence"/>
</dbReference>
<comment type="caution">
    <text evidence="7">The sequence shown here is derived from an EMBL/GenBank/DDBJ whole genome shotgun (WGS) entry which is preliminary data.</text>
</comment>
<dbReference type="SUPFAM" id="SSF52047">
    <property type="entry name" value="RNI-like"/>
    <property type="match status" value="1"/>
</dbReference>
<evidence type="ECO:0000313" key="7">
    <source>
        <dbReference type="EMBL" id="PFX27782.1"/>
    </source>
</evidence>
<accession>A0A2B4SH18</accession>
<dbReference type="EMBL" id="LSMT01000095">
    <property type="protein sequence ID" value="PFX27782.1"/>
    <property type="molecule type" value="Genomic_DNA"/>
</dbReference>
<dbReference type="SMART" id="SM00368">
    <property type="entry name" value="LRR_RI"/>
    <property type="match status" value="3"/>
</dbReference>
<sequence>MGALESKRWSEIPPETPQPVDKRISRLQIADPRSPVGEQRTPIQLETYEESPQNRELSVDPRSPSFTITRTPISVPIARESSRESKENAEIDHGEDANSGVQEVNITDQDEVFGNENAQAEEPLSPDIDQINRILSDVSMTPVSPGAPLSKKDTARLLKKTASPSDFKRKRRLSGRRQSVPQKLFSDKVAPDPRSPLAQRNSVEITEAVTKGNRLSFRVQKKKRLSLQEGLYIGKENSHAPLVIIATYDFTGDRQEKLKVYARSAEKTTTPRGAEDILTHENKKVLIIGCPGIGKTLCCSKILRDWASNEVFCKTPDAKIHFDAAFFIKFRTFNEGNDLTLRELLTLSEHSTSVHMHEEVWKYILENPQSVLFVFDGVDEFKHNSKIGDENYDPRFRDLVDEKMPVHALYEKLATGKLLKGAAVLTTTRPTALSCIESLPFDKVFEILGFSSKQVKEYVTKFAEEDKDAGEKLWRHINGNMNILSLCYIPASCFIICSTLFHWPSFKGSKSLSLPTKLTDIYKKAVKIFYLRHDEEYRGKCFARERLESDDLTREVEKKSEKLEKIAFEGIKDGRLIFGENEAHGMENSTLFHRLLDRPTESKNEKQFCFIHLTMQEFFAARHLTNMSEKELRDFVSENINDRKWELVFQFLAGLMNDKEKLPSEIITDLLPEETEEKEDEYYNEERTENMEPRKVTCWPTKDEKHLAVTLFKCCGENNEMKATVQRKLQEINFNFVNFIKCQLTAVDCPSLVTVIENQGKNISHLELSGNNIGPLGCLEICKLLKCRNSTLSWLNLGGNQLTDEGAKYLADAIRDNNCQLRLIDLWDNHITEEGAQHLAEAIRNENCQLRTLHVITL</sequence>
<protein>
    <submittedName>
        <fullName evidence="7">Nucleotide-binding oligomerization domain-containing protein 1</fullName>
    </submittedName>
</protein>
<dbReference type="InterPro" id="IPR051261">
    <property type="entry name" value="NLR"/>
</dbReference>
<keyword evidence="4" id="KW-0067">ATP-binding</keyword>
<dbReference type="Pfam" id="PF05729">
    <property type="entry name" value="NACHT"/>
    <property type="match status" value="1"/>
</dbReference>
<evidence type="ECO:0000256" key="2">
    <source>
        <dbReference type="ARBA" id="ARBA00022737"/>
    </source>
</evidence>
<dbReference type="Gene3D" id="3.40.50.300">
    <property type="entry name" value="P-loop containing nucleotide triphosphate hydrolases"/>
    <property type="match status" value="1"/>
</dbReference>
<keyword evidence="1" id="KW-0433">Leucine-rich repeat</keyword>
<name>A0A2B4SH18_STYPI</name>
<keyword evidence="8" id="KW-1185">Reference proteome</keyword>
<gene>
    <name evidence="7" type="primary">NOD1</name>
    <name evidence="7" type="ORF">AWC38_SpisGene7507</name>
</gene>
<dbReference type="InterPro" id="IPR027417">
    <property type="entry name" value="P-loop_NTPase"/>
</dbReference>
<evidence type="ECO:0000256" key="1">
    <source>
        <dbReference type="ARBA" id="ARBA00022614"/>
    </source>
</evidence>
<evidence type="ECO:0000313" key="8">
    <source>
        <dbReference type="Proteomes" id="UP000225706"/>
    </source>
</evidence>
<evidence type="ECO:0000259" key="6">
    <source>
        <dbReference type="PROSITE" id="PS50837"/>
    </source>
</evidence>
<reference evidence="8" key="1">
    <citation type="journal article" date="2017" name="bioRxiv">
        <title>Comparative analysis of the genomes of Stylophora pistillata and Acropora digitifera provides evidence for extensive differences between species of corals.</title>
        <authorList>
            <person name="Voolstra C.R."/>
            <person name="Li Y."/>
            <person name="Liew Y.J."/>
            <person name="Baumgarten S."/>
            <person name="Zoccola D."/>
            <person name="Flot J.-F."/>
            <person name="Tambutte S."/>
            <person name="Allemand D."/>
            <person name="Aranda M."/>
        </authorList>
    </citation>
    <scope>NUCLEOTIDE SEQUENCE [LARGE SCALE GENOMIC DNA]</scope>
</reference>
<evidence type="ECO:0000256" key="4">
    <source>
        <dbReference type="ARBA" id="ARBA00022840"/>
    </source>
</evidence>
<keyword evidence="3" id="KW-0547">Nucleotide-binding</keyword>
<dbReference type="Gene3D" id="3.80.10.10">
    <property type="entry name" value="Ribonuclease Inhibitor"/>
    <property type="match status" value="1"/>
</dbReference>
<organism evidence="7 8">
    <name type="scientific">Stylophora pistillata</name>
    <name type="common">Smooth cauliflower coral</name>
    <dbReference type="NCBI Taxonomy" id="50429"/>
    <lineage>
        <taxon>Eukaryota</taxon>
        <taxon>Metazoa</taxon>
        <taxon>Cnidaria</taxon>
        <taxon>Anthozoa</taxon>
        <taxon>Hexacorallia</taxon>
        <taxon>Scleractinia</taxon>
        <taxon>Astrocoeniina</taxon>
        <taxon>Pocilloporidae</taxon>
        <taxon>Stylophora</taxon>
    </lineage>
</organism>
<dbReference type="InterPro" id="IPR007111">
    <property type="entry name" value="NACHT_NTPase"/>
</dbReference>
<dbReference type="AlphaFoldDB" id="A0A2B4SH18"/>
<dbReference type="PANTHER" id="PTHR24106">
    <property type="entry name" value="NACHT, LRR AND CARD DOMAINS-CONTAINING"/>
    <property type="match status" value="1"/>
</dbReference>